<keyword evidence="5 6" id="KW-1015">Disulfide bond</keyword>
<evidence type="ECO:0000256" key="2">
    <source>
        <dbReference type="ARBA" id="ARBA00022536"/>
    </source>
</evidence>
<keyword evidence="8 10" id="KW-0472">Membrane</keyword>
<dbReference type="GO" id="GO:0016020">
    <property type="term" value="C:membrane"/>
    <property type="evidence" value="ECO:0007669"/>
    <property type="project" value="UniProtKB-SubCell"/>
</dbReference>
<feature type="disulfide bond" evidence="7">
    <location>
        <begin position="212"/>
        <end position="221"/>
    </location>
</feature>
<feature type="signal peptide" evidence="11">
    <location>
        <begin position="1"/>
        <end position="30"/>
    </location>
</feature>
<feature type="disulfide bond" evidence="6">
    <location>
        <begin position="366"/>
        <end position="375"/>
    </location>
</feature>
<keyword evidence="15" id="KW-1185">Reference proteome</keyword>
<reference evidence="14 15" key="1">
    <citation type="submission" date="2019-07" db="EMBL/GenBank/DDBJ databases">
        <authorList>
            <person name="Jastrzebski P J."/>
            <person name="Paukszto L."/>
            <person name="Jastrzebski P J."/>
        </authorList>
    </citation>
    <scope>NUCLEOTIDE SEQUENCE [LARGE SCALE GENOMIC DNA]</scope>
    <source>
        <strain evidence="14 15">WMS-il1</strain>
    </source>
</reference>
<feature type="disulfide bond" evidence="6">
    <location>
        <begin position="292"/>
        <end position="301"/>
    </location>
</feature>
<evidence type="ECO:0000256" key="3">
    <source>
        <dbReference type="ARBA" id="ARBA00022737"/>
    </source>
</evidence>
<evidence type="ECO:0000259" key="12">
    <source>
        <dbReference type="PROSITE" id="PS50026"/>
    </source>
</evidence>
<comment type="subcellular location">
    <subcellularLocation>
        <location evidence="8">Membrane</location>
        <topology evidence="8">Single-pass type I membrane protein</topology>
    </subcellularLocation>
</comment>
<feature type="compositionally biased region" description="Polar residues" evidence="9">
    <location>
        <begin position="522"/>
        <end position="544"/>
    </location>
</feature>
<dbReference type="InterPro" id="IPR001774">
    <property type="entry name" value="DSL"/>
</dbReference>
<feature type="chain" id="PRO_5021929650" description="Delta-like protein" evidence="11">
    <location>
        <begin position="31"/>
        <end position="583"/>
    </location>
</feature>
<evidence type="ECO:0000259" key="13">
    <source>
        <dbReference type="PROSITE" id="PS51051"/>
    </source>
</evidence>
<feature type="domain" description="DSL" evidence="13">
    <location>
        <begin position="178"/>
        <end position="221"/>
    </location>
</feature>
<feature type="compositionally biased region" description="Basic and acidic residues" evidence="9">
    <location>
        <begin position="490"/>
        <end position="503"/>
    </location>
</feature>
<keyword evidence="8 10" id="KW-1133">Transmembrane helix</keyword>
<dbReference type="EMBL" id="CABIJS010000210">
    <property type="protein sequence ID" value="VUZ46203.1"/>
    <property type="molecule type" value="Genomic_DNA"/>
</dbReference>
<dbReference type="PANTHER" id="PTHR24049">
    <property type="entry name" value="CRUMBS FAMILY MEMBER"/>
    <property type="match status" value="1"/>
</dbReference>
<feature type="domain" description="EGF-like" evidence="12">
    <location>
        <begin position="263"/>
        <end position="302"/>
    </location>
</feature>
<dbReference type="Gene3D" id="2.10.25.10">
    <property type="entry name" value="Laminin"/>
    <property type="match status" value="2"/>
</dbReference>
<keyword evidence="3 8" id="KW-0677">Repeat</keyword>
<dbReference type="Gene3D" id="2.10.25.140">
    <property type="match status" value="1"/>
</dbReference>
<gene>
    <name evidence="14" type="ORF">WMSIL1_LOCUS5995</name>
</gene>
<evidence type="ECO:0000313" key="14">
    <source>
        <dbReference type="EMBL" id="VUZ46203.1"/>
    </source>
</evidence>
<feature type="domain" description="EGF-like" evidence="12">
    <location>
        <begin position="223"/>
        <end position="261"/>
    </location>
</feature>
<comment type="function">
    <text evidence="8">Putative Notch ligand involved in the mediation of Notch signaling.</text>
</comment>
<dbReference type="Proteomes" id="UP000321570">
    <property type="component" value="Unassembled WGS sequence"/>
</dbReference>
<sequence length="583" mass="64613">MAVVLQFSSIKPMLVLLGLLLILTLHSTSAIKPGKVVANLNMDLFYTNPHHVASEGYCDRTLNDNWCDTYFTVCITSANSSEKCDIYTHTTETHFDKTYVKYDGKDAFRIPLRYPIPGSINIEVTILDYDRFTDPDLIGTYVNDVIIPPPKVIMNAGLANVQKTSHNQEVNLTVLITTKCSKGFYGDRCSIECVPEMYQSMIGCHDNGTSICLPGFRGQFCEKPDACFYKPCIPSAECINADDKEGGYKCICDGSEGAHCYAGYNPCVPSPCKNQGQCVRTGEKHETFTCNCPIQWAGRLCEVQRSPCEVASQKLANADLKDLFGNGKYRNHSSPEGAGDKKPFSVCKHGGICVDLMDEFKFICNCTSGWKGELCEIADWTKTIISACVVSGLLSIFLCAIIPCCLRMRALRRKKTPVPPVPYIYSRGTREPAPERIPFKDIFYNSLVYPNRSGLPSADNTQQYYEYCTVPSTRESELGTFDSNEYELSVEEKPPPELPDRPDSLAPIPPSSKVSVIRGEAFNSQRSESTYSGQPLLTPRSSAVSPGLEDFDHDSHNPVEILPKRSSDCGESTLSKLLKKAKK</sequence>
<keyword evidence="1 8" id="KW-0217">Developmental protein</keyword>
<evidence type="ECO:0000256" key="8">
    <source>
        <dbReference type="RuleBase" id="RU280815"/>
    </source>
</evidence>
<dbReference type="AlphaFoldDB" id="A0A564YHY0"/>
<feature type="disulfide bond" evidence="7">
    <location>
        <begin position="180"/>
        <end position="189"/>
    </location>
</feature>
<evidence type="ECO:0000256" key="5">
    <source>
        <dbReference type="ARBA" id="ARBA00023157"/>
    </source>
</evidence>
<dbReference type="Pfam" id="PF00008">
    <property type="entry name" value="EGF"/>
    <property type="match status" value="1"/>
</dbReference>
<comment type="caution">
    <text evidence="6">Lacks conserved residue(s) required for the propagation of feature annotation.</text>
</comment>
<dbReference type="PROSITE" id="PS50026">
    <property type="entry name" value="EGF_3"/>
    <property type="match status" value="3"/>
</dbReference>
<keyword evidence="2 6" id="KW-0245">EGF-like domain</keyword>
<dbReference type="SMART" id="SM00181">
    <property type="entry name" value="EGF"/>
    <property type="match status" value="3"/>
</dbReference>
<name>A0A564YHY0_HYMDI</name>
<keyword evidence="8 11" id="KW-0732">Signal</keyword>
<dbReference type="GO" id="GO:0030154">
    <property type="term" value="P:cell differentiation"/>
    <property type="evidence" value="ECO:0007669"/>
    <property type="project" value="UniProtKB-KW"/>
</dbReference>
<evidence type="ECO:0000256" key="4">
    <source>
        <dbReference type="ARBA" id="ARBA00022782"/>
    </source>
</evidence>
<keyword evidence="8 10" id="KW-0812">Transmembrane</keyword>
<dbReference type="PROSITE" id="PS01186">
    <property type="entry name" value="EGF_2"/>
    <property type="match status" value="1"/>
</dbReference>
<evidence type="ECO:0000256" key="10">
    <source>
        <dbReference type="SAM" id="Phobius"/>
    </source>
</evidence>
<feature type="compositionally biased region" description="Basic and acidic residues" evidence="9">
    <location>
        <begin position="553"/>
        <end position="568"/>
    </location>
</feature>
<feature type="domain" description="EGF-like" evidence="12">
    <location>
        <begin position="338"/>
        <end position="376"/>
    </location>
</feature>
<evidence type="ECO:0000256" key="1">
    <source>
        <dbReference type="ARBA" id="ARBA00022473"/>
    </source>
</evidence>
<dbReference type="InterPro" id="IPR000742">
    <property type="entry name" value="EGF"/>
</dbReference>
<dbReference type="SUPFAM" id="SSF57196">
    <property type="entry name" value="EGF/Laminin"/>
    <property type="match status" value="2"/>
</dbReference>
<dbReference type="GO" id="GO:0007154">
    <property type="term" value="P:cell communication"/>
    <property type="evidence" value="ECO:0007669"/>
    <property type="project" value="InterPro"/>
</dbReference>
<evidence type="ECO:0000256" key="7">
    <source>
        <dbReference type="PROSITE-ProRule" id="PRU00377"/>
    </source>
</evidence>
<keyword evidence="4" id="KW-0221">Differentiation</keyword>
<proteinExistence type="predicted"/>
<evidence type="ECO:0000256" key="6">
    <source>
        <dbReference type="PROSITE-ProRule" id="PRU00076"/>
    </source>
</evidence>
<accession>A0A564YHY0</accession>
<dbReference type="Pfam" id="PF01414">
    <property type="entry name" value="DSL"/>
    <property type="match status" value="1"/>
</dbReference>
<feature type="disulfide bond" evidence="6">
    <location>
        <begin position="347"/>
        <end position="364"/>
    </location>
</feature>
<dbReference type="InterPro" id="IPR051022">
    <property type="entry name" value="Notch_Cell-Fate_Det"/>
</dbReference>
<evidence type="ECO:0000256" key="9">
    <source>
        <dbReference type="SAM" id="MobiDB-lite"/>
    </source>
</evidence>
<organism evidence="14 15">
    <name type="scientific">Hymenolepis diminuta</name>
    <name type="common">Rat tapeworm</name>
    <dbReference type="NCBI Taxonomy" id="6216"/>
    <lineage>
        <taxon>Eukaryota</taxon>
        <taxon>Metazoa</taxon>
        <taxon>Spiralia</taxon>
        <taxon>Lophotrochozoa</taxon>
        <taxon>Platyhelminthes</taxon>
        <taxon>Cestoda</taxon>
        <taxon>Eucestoda</taxon>
        <taxon>Cyclophyllidea</taxon>
        <taxon>Hymenolepididae</taxon>
        <taxon>Hymenolepis</taxon>
    </lineage>
</organism>
<evidence type="ECO:0000313" key="15">
    <source>
        <dbReference type="Proteomes" id="UP000321570"/>
    </source>
</evidence>
<dbReference type="PROSITE" id="PS00022">
    <property type="entry name" value="EGF_1"/>
    <property type="match status" value="2"/>
</dbReference>
<dbReference type="PROSITE" id="PS51051">
    <property type="entry name" value="DSL"/>
    <property type="match status" value="1"/>
</dbReference>
<feature type="region of interest" description="Disordered" evidence="9">
    <location>
        <begin position="489"/>
        <end position="583"/>
    </location>
</feature>
<protein>
    <recommendedName>
        <fullName evidence="8">Delta-like protein</fullName>
    </recommendedName>
</protein>
<evidence type="ECO:0000256" key="11">
    <source>
        <dbReference type="SAM" id="SignalP"/>
    </source>
</evidence>
<dbReference type="SMART" id="SM00051">
    <property type="entry name" value="DSL"/>
    <property type="match status" value="1"/>
</dbReference>
<feature type="transmembrane region" description="Helical" evidence="10">
    <location>
        <begin position="384"/>
        <end position="406"/>
    </location>
</feature>